<comment type="caution">
    <text evidence="6">The sequence shown here is derived from an EMBL/GenBank/DDBJ whole genome shotgun (WGS) entry which is preliminary data.</text>
</comment>
<dbReference type="PANTHER" id="PTHR47506:SF1">
    <property type="entry name" value="HTH-TYPE TRANSCRIPTIONAL REGULATOR YJDC"/>
    <property type="match status" value="1"/>
</dbReference>
<dbReference type="SUPFAM" id="SSF48498">
    <property type="entry name" value="Tetracyclin repressor-like, C-terminal domain"/>
    <property type="match status" value="1"/>
</dbReference>
<dbReference type="InterPro" id="IPR036271">
    <property type="entry name" value="Tet_transcr_reg_TetR-rel_C_sf"/>
</dbReference>
<dbReference type="EMBL" id="QRYW01000028">
    <property type="protein sequence ID" value="RGV23486.1"/>
    <property type="molecule type" value="Genomic_DNA"/>
</dbReference>
<dbReference type="PRINTS" id="PR00455">
    <property type="entry name" value="HTHTETR"/>
</dbReference>
<dbReference type="InterPro" id="IPR001647">
    <property type="entry name" value="HTH_TetR"/>
</dbReference>
<dbReference type="InterPro" id="IPR023772">
    <property type="entry name" value="DNA-bd_HTH_TetR-type_CS"/>
</dbReference>
<proteinExistence type="predicted"/>
<dbReference type="AlphaFoldDB" id="A0A412WBS1"/>
<dbReference type="PROSITE" id="PS50977">
    <property type="entry name" value="HTH_TETR_2"/>
    <property type="match status" value="1"/>
</dbReference>
<dbReference type="Proteomes" id="UP000283426">
    <property type="component" value="Unassembled WGS sequence"/>
</dbReference>
<keyword evidence="3" id="KW-0804">Transcription</keyword>
<gene>
    <name evidence="6" type="ORF">DWW24_13260</name>
</gene>
<accession>A0A412WBS1</accession>
<protein>
    <submittedName>
        <fullName evidence="6">TetR/AcrR family transcriptional regulator</fullName>
    </submittedName>
</protein>
<evidence type="ECO:0000259" key="5">
    <source>
        <dbReference type="PROSITE" id="PS50977"/>
    </source>
</evidence>
<evidence type="ECO:0000256" key="1">
    <source>
        <dbReference type="ARBA" id="ARBA00023015"/>
    </source>
</evidence>
<dbReference type="SUPFAM" id="SSF46689">
    <property type="entry name" value="Homeodomain-like"/>
    <property type="match status" value="1"/>
</dbReference>
<organism evidence="6 7">
    <name type="scientific">Odoribacter splanchnicus</name>
    <dbReference type="NCBI Taxonomy" id="28118"/>
    <lineage>
        <taxon>Bacteria</taxon>
        <taxon>Pseudomonadati</taxon>
        <taxon>Bacteroidota</taxon>
        <taxon>Bacteroidia</taxon>
        <taxon>Bacteroidales</taxon>
        <taxon>Odoribacteraceae</taxon>
        <taxon>Odoribacter</taxon>
    </lineage>
</organism>
<dbReference type="PANTHER" id="PTHR47506">
    <property type="entry name" value="TRANSCRIPTIONAL REGULATORY PROTEIN"/>
    <property type="match status" value="1"/>
</dbReference>
<feature type="DNA-binding region" description="H-T-H motif" evidence="4">
    <location>
        <begin position="33"/>
        <end position="52"/>
    </location>
</feature>
<dbReference type="InterPro" id="IPR009057">
    <property type="entry name" value="Homeodomain-like_sf"/>
</dbReference>
<name>A0A412WBS1_9BACT</name>
<dbReference type="PROSITE" id="PS01081">
    <property type="entry name" value="HTH_TETR_1"/>
    <property type="match status" value="1"/>
</dbReference>
<reference evidence="6 7" key="1">
    <citation type="submission" date="2018-08" db="EMBL/GenBank/DDBJ databases">
        <title>A genome reference for cultivated species of the human gut microbiota.</title>
        <authorList>
            <person name="Zou Y."/>
            <person name="Xue W."/>
            <person name="Luo G."/>
        </authorList>
    </citation>
    <scope>NUCLEOTIDE SEQUENCE [LARGE SCALE GENOMIC DNA]</scope>
    <source>
        <strain evidence="6 7">AF14-6AC</strain>
    </source>
</reference>
<dbReference type="Gene3D" id="1.10.357.10">
    <property type="entry name" value="Tetracycline Repressor, domain 2"/>
    <property type="match status" value="1"/>
</dbReference>
<evidence type="ECO:0000313" key="7">
    <source>
        <dbReference type="Proteomes" id="UP000283426"/>
    </source>
</evidence>
<evidence type="ECO:0000256" key="4">
    <source>
        <dbReference type="PROSITE-ProRule" id="PRU00335"/>
    </source>
</evidence>
<evidence type="ECO:0000313" key="6">
    <source>
        <dbReference type="EMBL" id="RGV23486.1"/>
    </source>
</evidence>
<dbReference type="GO" id="GO:0003677">
    <property type="term" value="F:DNA binding"/>
    <property type="evidence" value="ECO:0007669"/>
    <property type="project" value="UniProtKB-UniRule"/>
</dbReference>
<feature type="domain" description="HTH tetR-type" evidence="5">
    <location>
        <begin position="10"/>
        <end position="70"/>
    </location>
</feature>
<sequence length="207" mass="24479">MHTEKYKNMPDLKDEIVNKSFFQFLNRGYKACSLKALEKATGLTKGAFYYYFRNKEEILKAGIEKYLSVVSEISEEEFLEVGSLKAYIDIVVARKERRAEQLQQMFDFFIIDIAFFQLVLEVAPLFPEYRKWIDELSKDRLSRWEYMILKAKQQGEIKGSLDTSVLARNLMSVSTSMLNIELGTDNLHFMFSDMRMQFEQYYLLIKK</sequence>
<evidence type="ECO:0000256" key="3">
    <source>
        <dbReference type="ARBA" id="ARBA00023163"/>
    </source>
</evidence>
<dbReference type="Pfam" id="PF00440">
    <property type="entry name" value="TetR_N"/>
    <property type="match status" value="1"/>
</dbReference>
<keyword evidence="2 4" id="KW-0238">DNA-binding</keyword>
<evidence type="ECO:0000256" key="2">
    <source>
        <dbReference type="ARBA" id="ARBA00023125"/>
    </source>
</evidence>
<keyword evidence="1" id="KW-0805">Transcription regulation</keyword>